<protein>
    <recommendedName>
        <fullName evidence="3">HTH CENPB-type domain-containing protein</fullName>
    </recommendedName>
</protein>
<evidence type="ECO:0008006" key="3">
    <source>
        <dbReference type="Google" id="ProtNLM"/>
    </source>
</evidence>
<dbReference type="AlphaFoldDB" id="A0A0D2KYK1"/>
<dbReference type="EMBL" id="KN817576">
    <property type="protein sequence ID" value="KJA19577.1"/>
    <property type="molecule type" value="Genomic_DNA"/>
</dbReference>
<keyword evidence="2" id="KW-1185">Reference proteome</keyword>
<gene>
    <name evidence="1" type="ORF">HYPSUDRAFT_143489</name>
</gene>
<dbReference type="OMA" id="KSWIRRF"/>
<dbReference type="Proteomes" id="UP000054270">
    <property type="component" value="Unassembled WGS sequence"/>
</dbReference>
<dbReference type="OrthoDB" id="3265672at2759"/>
<sequence length="166" mass="18987">MKYFGFTGHALNKQTIAPKVESILPENRRRKPSKSWIRRFLQRHHKLVLARGSGLDPKRARAFNKPVISHYFTLLGDIIKQHDIPWENVYNMDEKGIQLGGGRKGDATKYFFSREDQAKYQLKSDKLQLITIVEVVCADGSSDIMPCFIFPGATMAPEWFCEDGAL</sequence>
<proteinExistence type="predicted"/>
<organism evidence="1 2">
    <name type="scientific">Hypholoma sublateritium (strain FD-334 SS-4)</name>
    <dbReference type="NCBI Taxonomy" id="945553"/>
    <lineage>
        <taxon>Eukaryota</taxon>
        <taxon>Fungi</taxon>
        <taxon>Dikarya</taxon>
        <taxon>Basidiomycota</taxon>
        <taxon>Agaricomycotina</taxon>
        <taxon>Agaricomycetes</taxon>
        <taxon>Agaricomycetidae</taxon>
        <taxon>Agaricales</taxon>
        <taxon>Agaricineae</taxon>
        <taxon>Strophariaceae</taxon>
        <taxon>Hypholoma</taxon>
    </lineage>
</organism>
<reference evidence="2" key="1">
    <citation type="submission" date="2014-04" db="EMBL/GenBank/DDBJ databases">
        <title>Evolutionary Origins and Diversification of the Mycorrhizal Mutualists.</title>
        <authorList>
            <consortium name="DOE Joint Genome Institute"/>
            <consortium name="Mycorrhizal Genomics Consortium"/>
            <person name="Kohler A."/>
            <person name="Kuo A."/>
            <person name="Nagy L.G."/>
            <person name="Floudas D."/>
            <person name="Copeland A."/>
            <person name="Barry K.W."/>
            <person name="Cichocki N."/>
            <person name="Veneault-Fourrey C."/>
            <person name="LaButti K."/>
            <person name="Lindquist E.A."/>
            <person name="Lipzen A."/>
            <person name="Lundell T."/>
            <person name="Morin E."/>
            <person name="Murat C."/>
            <person name="Riley R."/>
            <person name="Ohm R."/>
            <person name="Sun H."/>
            <person name="Tunlid A."/>
            <person name="Henrissat B."/>
            <person name="Grigoriev I.V."/>
            <person name="Hibbett D.S."/>
            <person name="Martin F."/>
        </authorList>
    </citation>
    <scope>NUCLEOTIDE SEQUENCE [LARGE SCALE GENOMIC DNA]</scope>
    <source>
        <strain evidence="2">FD-334 SS-4</strain>
    </source>
</reference>
<evidence type="ECO:0000313" key="1">
    <source>
        <dbReference type="EMBL" id="KJA19577.1"/>
    </source>
</evidence>
<accession>A0A0D2KYK1</accession>
<evidence type="ECO:0000313" key="2">
    <source>
        <dbReference type="Proteomes" id="UP000054270"/>
    </source>
</evidence>
<name>A0A0D2KYK1_HYPSF</name>